<evidence type="ECO:0000313" key="2">
    <source>
        <dbReference type="Proteomes" id="UP000282483"/>
    </source>
</evidence>
<dbReference type="Proteomes" id="UP000282483">
    <property type="component" value="Chromosome"/>
</dbReference>
<organism evidence="1 2">
    <name type="scientific">Candidatus Rickettsiella viridis</name>
    <dbReference type="NCBI Taxonomy" id="676208"/>
    <lineage>
        <taxon>Bacteria</taxon>
        <taxon>Pseudomonadati</taxon>
        <taxon>Pseudomonadota</taxon>
        <taxon>Gammaproteobacteria</taxon>
        <taxon>Legionellales</taxon>
        <taxon>Coxiellaceae</taxon>
        <taxon>Rickettsiella</taxon>
    </lineage>
</organism>
<dbReference type="KEGG" id="rvi:RVIR1_09100"/>
<proteinExistence type="predicted"/>
<name>A0A2Z5UWS5_9COXI</name>
<evidence type="ECO:0000313" key="1">
    <source>
        <dbReference type="EMBL" id="BBB15390.1"/>
    </source>
</evidence>
<accession>A0A2Z5UWS5</accession>
<protein>
    <submittedName>
        <fullName evidence="1">Uncharacterized protein</fullName>
    </submittedName>
</protein>
<gene>
    <name evidence="1" type="ORF">RVIR1_09100</name>
</gene>
<reference evidence="1 2" key="1">
    <citation type="submission" date="2017-03" db="EMBL/GenBank/DDBJ databases">
        <title>The genome sequence of Candidatus Rickettsiella viridis.</title>
        <authorList>
            <person name="Nikoh N."/>
            <person name="Tsuchida T."/>
            <person name="Yamaguchi K."/>
            <person name="Maeda T."/>
            <person name="Shigenobu S."/>
            <person name="Fukatsu T."/>
        </authorList>
    </citation>
    <scope>NUCLEOTIDE SEQUENCE [LARGE SCALE GENOMIC DNA]</scope>
    <source>
        <strain evidence="1 2">Ap-RA04</strain>
    </source>
</reference>
<dbReference type="EMBL" id="AP018005">
    <property type="protein sequence ID" value="BBB15390.1"/>
    <property type="molecule type" value="Genomic_DNA"/>
</dbReference>
<sequence>MYPKMFDKTLGGQHYSLTKNELPNICITDMKLIAHLEIFC</sequence>
<keyword evidence="2" id="KW-1185">Reference proteome</keyword>
<dbReference type="AlphaFoldDB" id="A0A2Z5UWS5"/>